<dbReference type="KEGG" id="app:CAP2UW1_0469"/>
<evidence type="ECO:0008006" key="3">
    <source>
        <dbReference type="Google" id="ProtNLM"/>
    </source>
</evidence>
<dbReference type="STRING" id="522306.CAP2UW1_0469"/>
<dbReference type="Gene3D" id="1.20.120.20">
    <property type="entry name" value="Apolipoprotein"/>
    <property type="match status" value="1"/>
</dbReference>
<sequence>MSGATASLPNLQRASNASANAQTGLSGFLGIASALAGGGHDSPLRGISEALGGLDQALQIDVSGLSERLPAALANIEEALPTDALRFVEEIVNRYQEVSDFLASSGLVRQIQPGASLETTALALIDELLNLFSARLAGLGSSLIDADTLEAVSKALATMEALASGSVLPADQLLEFLSRNLLGVDADLLVGARSQLDAALAILDPFSATAVEAAVAATRDAATTALRNLAEALREFDPNDLAAYATPEALLDTLGRALEAAFLALEALYSALTVAVARPEWETLFTSWAAVLAAVELADVPTVDDAVDAIAGAIESLLARLTMSLSPDDLAAQVARMAGSLHALFSDSPLAQVRQILIDFIGRIGAELAAIPVEDVRTAVLGMLQTVQRQIEELGIAEVRSTIEKGFQDANDFVDDNLGGDLLAGISTQLAAALGQLENIPVAELGQELASAIQAASELIEDLQAKLAAGLDEVRTLLASLDGIDFRPVADEVVDEIGALKSRLAAIRPESLSDVERIAIQAGLSVLRAIDLEGMIEGELKKEFASVDAQLAQVVQAILDAWLEFRRRVGTLDGASLAAPVTGLLDEVGNTVLAINGAAVVAPLEKLLDELLAKARTVSPGAILEPLQEPYQRMLRTIERANPDVWVEPLHVLHAEIDRLIKLVDITPLLSTLEQKQRDLFAQARQAIADAVGAVHLPEPLDTFHAQMTTLIVGITDAIFADPDGTLRQVNLSLSASMRPSTLFEPLDQAFDRLLAAVETLPADDVLRALEAIRQGLGAALPAMDPANVVRGMRVAQGRLAALSPSSVAGVVALPELRARLAGRLSLSTANGDAGASLLARFDLTLAPLDLASDTSRLCRLSTAHAALVTALRQRINALDTATAQLEFQRLQSGLGRILPPFLRQPTPLAMADVRAGLATLRPSLKARRIDLAVDGFLRQLAPLQSALDSAVDGFFKEIRQAALALHPGELKDAVADVYASLRARLAVLDPELLAASLRSSVWDPLLDPLRAIDPAALKAHLDALFQNLLAKISGSVKDLLRQLKQAIDAFLVRVRQALSSVLATLRQKIEAILGEVSKLVVRIDGLLVDDLFKRLLTLLANLQTSFDQELDRVRNEFDGMLEAIPLGASAGVAIA</sequence>
<gene>
    <name evidence="2" type="ordered locus">CAP2UW1_0469</name>
</gene>
<dbReference type="OrthoDB" id="9801061at2"/>
<dbReference type="AlphaFoldDB" id="C7RKZ8"/>
<dbReference type="eggNOG" id="COG1511">
    <property type="taxonomic scope" value="Bacteria"/>
</dbReference>
<dbReference type="HOGENOM" id="CLU_278342_0_0_4"/>
<evidence type="ECO:0000256" key="1">
    <source>
        <dbReference type="SAM" id="Coils"/>
    </source>
</evidence>
<proteinExistence type="predicted"/>
<feature type="coiled-coil region" evidence="1">
    <location>
        <begin position="442"/>
        <end position="473"/>
    </location>
</feature>
<name>C7RKZ8_ACCRE</name>
<protein>
    <recommendedName>
        <fullName evidence="3">Phage-related protein</fullName>
    </recommendedName>
</protein>
<accession>C7RKZ8</accession>
<reference evidence="2" key="2">
    <citation type="submission" date="2009-09" db="EMBL/GenBank/DDBJ databases">
        <title>Complete sequence of chromosome of Candidatus Accumulibacter phosphatis clade IIA str. UW-1.</title>
        <authorList>
            <consortium name="US DOE Joint Genome Institute"/>
            <person name="Martin H.G."/>
            <person name="Ivanova N."/>
            <person name="Kunin V."/>
            <person name="Warnecke F."/>
            <person name="Barry K."/>
            <person name="He S."/>
            <person name="Salamov A."/>
            <person name="Szeto E."/>
            <person name="Dalin E."/>
            <person name="Pangilinan J.L."/>
            <person name="Lapidus A."/>
            <person name="Lowry S."/>
            <person name="Kyrpides N.C."/>
            <person name="McMahon K.D."/>
            <person name="Hugenholtz P."/>
        </authorList>
    </citation>
    <scope>NUCLEOTIDE SEQUENCE [LARGE SCALE GENOMIC DNA]</scope>
    <source>
        <strain evidence="2">UW-1</strain>
    </source>
</reference>
<dbReference type="EMBL" id="CP001715">
    <property type="protein sequence ID" value="ACV33820.1"/>
    <property type="molecule type" value="Genomic_DNA"/>
</dbReference>
<reference evidence="2" key="1">
    <citation type="submission" date="2009-08" db="EMBL/GenBank/DDBJ databases">
        <authorList>
            <consortium name="US DOE Joint Genome Institute"/>
            <person name="Lucas S."/>
            <person name="Copeland A."/>
            <person name="Lapidus A."/>
            <person name="Glavina del Rio T."/>
            <person name="Dalin E."/>
            <person name="Tice H."/>
            <person name="Bruce D."/>
            <person name="Barry K."/>
            <person name="Pitluck S."/>
            <person name="Lowry S."/>
            <person name="Larimer F."/>
            <person name="Land M."/>
            <person name="Hauser L."/>
            <person name="Kyrpides N."/>
            <person name="Ivanova N."/>
            <person name="McMahon K.D."/>
            <person name="Hugenholtz P."/>
        </authorList>
    </citation>
    <scope>NUCLEOTIDE SEQUENCE</scope>
    <source>
        <strain evidence="2">UW-1</strain>
    </source>
</reference>
<organism evidence="2">
    <name type="scientific">Accumulibacter regalis</name>
    <dbReference type="NCBI Taxonomy" id="522306"/>
    <lineage>
        <taxon>Bacteria</taxon>
        <taxon>Pseudomonadati</taxon>
        <taxon>Pseudomonadota</taxon>
        <taxon>Betaproteobacteria</taxon>
        <taxon>Candidatus Accumulibacter</taxon>
    </lineage>
</organism>
<evidence type="ECO:0000313" key="2">
    <source>
        <dbReference type="EMBL" id="ACV33820.1"/>
    </source>
</evidence>
<keyword evidence="1" id="KW-0175">Coiled coil</keyword>